<keyword evidence="1" id="KW-0472">Membrane</keyword>
<dbReference type="EMBL" id="LAZR01021174">
    <property type="protein sequence ID" value="KKL86226.1"/>
    <property type="molecule type" value="Genomic_DNA"/>
</dbReference>
<keyword evidence="1" id="KW-1133">Transmembrane helix</keyword>
<organism evidence="2">
    <name type="scientific">marine sediment metagenome</name>
    <dbReference type="NCBI Taxonomy" id="412755"/>
    <lineage>
        <taxon>unclassified sequences</taxon>
        <taxon>metagenomes</taxon>
        <taxon>ecological metagenomes</taxon>
    </lineage>
</organism>
<dbReference type="AlphaFoldDB" id="A0A0F9G726"/>
<reference evidence="2" key="1">
    <citation type="journal article" date="2015" name="Nature">
        <title>Complex archaea that bridge the gap between prokaryotes and eukaryotes.</title>
        <authorList>
            <person name="Spang A."/>
            <person name="Saw J.H."/>
            <person name="Jorgensen S.L."/>
            <person name="Zaremba-Niedzwiedzka K."/>
            <person name="Martijn J."/>
            <person name="Lind A.E."/>
            <person name="van Eijk R."/>
            <person name="Schleper C."/>
            <person name="Guy L."/>
            <person name="Ettema T.J."/>
        </authorList>
    </citation>
    <scope>NUCLEOTIDE SEQUENCE</scope>
</reference>
<sequence length="104" mass="11428">MSVEIIISGAAVFGVIVTGTGLIFAWRRNGSHQAQRDMAQAEALATRDAHIVSNQKAIIDRLDDKESGLQALFIKIGDTHEDTAVLTQRVDGHDHEIRDLKSHK</sequence>
<accession>A0A0F9G726</accession>
<keyword evidence="1" id="KW-0812">Transmembrane</keyword>
<name>A0A0F9G726_9ZZZZ</name>
<evidence type="ECO:0000313" key="2">
    <source>
        <dbReference type="EMBL" id="KKL86226.1"/>
    </source>
</evidence>
<evidence type="ECO:0000256" key="1">
    <source>
        <dbReference type="SAM" id="Phobius"/>
    </source>
</evidence>
<gene>
    <name evidence="2" type="ORF">LCGC14_1946840</name>
</gene>
<comment type="caution">
    <text evidence="2">The sequence shown here is derived from an EMBL/GenBank/DDBJ whole genome shotgun (WGS) entry which is preliminary data.</text>
</comment>
<protein>
    <submittedName>
        <fullName evidence="2">Uncharacterized protein</fullName>
    </submittedName>
</protein>
<feature type="transmembrane region" description="Helical" evidence="1">
    <location>
        <begin position="6"/>
        <end position="26"/>
    </location>
</feature>
<proteinExistence type="predicted"/>